<evidence type="ECO:0000256" key="1">
    <source>
        <dbReference type="ARBA" id="ARBA00012452"/>
    </source>
</evidence>
<gene>
    <name evidence="8" type="primary">GSTU17_2</name>
    <name evidence="8" type="ORF">CK203_049029</name>
</gene>
<dbReference type="SUPFAM" id="SSF47616">
    <property type="entry name" value="GST C-terminal domain-like"/>
    <property type="match status" value="1"/>
</dbReference>
<protein>
    <recommendedName>
        <fullName evidence="1">glutathione transferase</fullName>
        <ecNumber evidence="1">2.5.1.18</ecNumber>
    </recommendedName>
</protein>
<name>A0A438HD65_VITVI</name>
<reference evidence="8 9" key="1">
    <citation type="journal article" date="2018" name="PLoS Genet.">
        <title>Population sequencing reveals clonal diversity and ancestral inbreeding in the grapevine cultivar Chardonnay.</title>
        <authorList>
            <person name="Roach M.J."/>
            <person name="Johnson D.L."/>
            <person name="Bohlmann J."/>
            <person name="van Vuuren H.J."/>
            <person name="Jones S.J."/>
            <person name="Pretorius I.S."/>
            <person name="Schmidt S.A."/>
            <person name="Borneman A.R."/>
        </authorList>
    </citation>
    <scope>NUCLEOTIDE SEQUENCE [LARGE SCALE GENOMIC DNA]</scope>
    <source>
        <strain evidence="9">cv. Chardonnay</strain>
        <tissue evidence="8">Leaf</tissue>
    </source>
</reference>
<evidence type="ECO:0000259" key="6">
    <source>
        <dbReference type="PROSITE" id="PS50404"/>
    </source>
</evidence>
<evidence type="ECO:0000256" key="2">
    <source>
        <dbReference type="ARBA" id="ARBA00022575"/>
    </source>
</evidence>
<dbReference type="InterPro" id="IPR010987">
    <property type="entry name" value="Glutathione-S-Trfase_C-like"/>
</dbReference>
<dbReference type="EC" id="2.5.1.18" evidence="1"/>
<dbReference type="Pfam" id="PF13410">
    <property type="entry name" value="GST_C_2"/>
    <property type="match status" value="1"/>
</dbReference>
<dbReference type="SFLD" id="SFLDG00358">
    <property type="entry name" value="Main_(cytGST)"/>
    <property type="match status" value="1"/>
</dbReference>
<dbReference type="InterPro" id="IPR045073">
    <property type="entry name" value="Omega/Tau-like"/>
</dbReference>
<dbReference type="SFLD" id="SFLDG01152">
    <property type="entry name" value="Main.3:_Omega-_and_Tau-like"/>
    <property type="match status" value="1"/>
</dbReference>
<dbReference type="PROSITE" id="PS50404">
    <property type="entry name" value="GST_NTER"/>
    <property type="match status" value="1"/>
</dbReference>
<accession>A0A438HD65</accession>
<evidence type="ECO:0000313" key="9">
    <source>
        <dbReference type="Proteomes" id="UP000288805"/>
    </source>
</evidence>
<dbReference type="InterPro" id="IPR045074">
    <property type="entry name" value="GST_C_Tau"/>
</dbReference>
<dbReference type="GO" id="GO:0004364">
    <property type="term" value="F:glutathione transferase activity"/>
    <property type="evidence" value="ECO:0007669"/>
    <property type="project" value="UniProtKB-EC"/>
</dbReference>
<dbReference type="GO" id="GO:0009407">
    <property type="term" value="P:toxin catabolic process"/>
    <property type="evidence" value="ECO:0007669"/>
    <property type="project" value="UniProtKB-ARBA"/>
</dbReference>
<comment type="catalytic activity">
    <reaction evidence="5">
        <text>RX + glutathione = an S-substituted glutathione + a halide anion + H(+)</text>
        <dbReference type="Rhea" id="RHEA:16437"/>
        <dbReference type="ChEBI" id="CHEBI:15378"/>
        <dbReference type="ChEBI" id="CHEBI:16042"/>
        <dbReference type="ChEBI" id="CHEBI:17792"/>
        <dbReference type="ChEBI" id="CHEBI:57925"/>
        <dbReference type="ChEBI" id="CHEBI:90779"/>
        <dbReference type="EC" id="2.5.1.18"/>
    </reaction>
</comment>
<evidence type="ECO:0000256" key="5">
    <source>
        <dbReference type="ARBA" id="ARBA00047960"/>
    </source>
</evidence>
<dbReference type="SFLD" id="SFLDS00019">
    <property type="entry name" value="Glutathione_Transferase_(cytos"/>
    <property type="match status" value="1"/>
</dbReference>
<dbReference type="FunFam" id="3.40.30.10:FF:000044">
    <property type="entry name" value="Glutathione S-transferase GSTU6"/>
    <property type="match status" value="1"/>
</dbReference>
<dbReference type="PROSITE" id="PS50405">
    <property type="entry name" value="GST_CTER"/>
    <property type="match status" value="1"/>
</dbReference>
<comment type="caution">
    <text evidence="8">The sequence shown here is derived from an EMBL/GenBank/DDBJ whole genome shotgun (WGS) entry which is preliminary data.</text>
</comment>
<evidence type="ECO:0000313" key="8">
    <source>
        <dbReference type="EMBL" id="RVW82406.1"/>
    </source>
</evidence>
<dbReference type="Gene3D" id="3.40.30.10">
    <property type="entry name" value="Glutaredoxin"/>
    <property type="match status" value="1"/>
</dbReference>
<dbReference type="InterPro" id="IPR040079">
    <property type="entry name" value="Glutathione_S-Trfase"/>
</dbReference>
<dbReference type="AlphaFoldDB" id="A0A438HD65"/>
<evidence type="ECO:0000256" key="4">
    <source>
        <dbReference type="ARBA" id="ARBA00025743"/>
    </source>
</evidence>
<dbReference type="CDD" id="cd03185">
    <property type="entry name" value="GST_C_Tau"/>
    <property type="match status" value="1"/>
</dbReference>
<dbReference type="SUPFAM" id="SSF52833">
    <property type="entry name" value="Thioredoxin-like"/>
    <property type="match status" value="1"/>
</dbReference>
<keyword evidence="2" id="KW-0216">Detoxification</keyword>
<dbReference type="Pfam" id="PF02798">
    <property type="entry name" value="GST_N"/>
    <property type="match status" value="1"/>
</dbReference>
<feature type="domain" description="GST N-terminal" evidence="6">
    <location>
        <begin position="32"/>
        <end position="111"/>
    </location>
</feature>
<keyword evidence="3 8" id="KW-0808">Transferase</keyword>
<comment type="similarity">
    <text evidence="4">Belongs to the GST superfamily. Tau family.</text>
</comment>
<dbReference type="Proteomes" id="UP000288805">
    <property type="component" value="Unassembled WGS sequence"/>
</dbReference>
<dbReference type="FunFam" id="1.20.1050.10:FF:000016">
    <property type="entry name" value="Glutathione S-transferase U9"/>
    <property type="match status" value="1"/>
</dbReference>
<dbReference type="Gene3D" id="1.20.1050.10">
    <property type="match status" value="1"/>
</dbReference>
<dbReference type="InterPro" id="IPR036249">
    <property type="entry name" value="Thioredoxin-like_sf"/>
</dbReference>
<proteinExistence type="inferred from homology"/>
<evidence type="ECO:0000256" key="3">
    <source>
        <dbReference type="ARBA" id="ARBA00022679"/>
    </source>
</evidence>
<evidence type="ECO:0000259" key="7">
    <source>
        <dbReference type="PROSITE" id="PS50405"/>
    </source>
</evidence>
<dbReference type="CDD" id="cd03058">
    <property type="entry name" value="GST_N_Tau"/>
    <property type="match status" value="1"/>
</dbReference>
<feature type="domain" description="GST C-terminal" evidence="7">
    <location>
        <begin position="117"/>
        <end position="249"/>
    </location>
</feature>
<dbReference type="InterPro" id="IPR004045">
    <property type="entry name" value="Glutathione_S-Trfase_N"/>
</dbReference>
<dbReference type="InterPro" id="IPR036282">
    <property type="entry name" value="Glutathione-S-Trfase_C_sf"/>
</dbReference>
<dbReference type="GO" id="GO:0006749">
    <property type="term" value="P:glutathione metabolic process"/>
    <property type="evidence" value="ECO:0007669"/>
    <property type="project" value="InterPro"/>
</dbReference>
<dbReference type="PANTHER" id="PTHR11260">
    <property type="entry name" value="GLUTATHIONE S-TRANSFERASE, GST, SUPERFAMILY, GST DOMAIN CONTAINING"/>
    <property type="match status" value="1"/>
</dbReference>
<sequence>MDGSYPPRFHYTLDLHARNNGLNTYTVAMAKNDVKLLGAWPSPFVMRARIALNIKSVDYELLEEKLGSKTQLLLQSNPVYKKVPVLIHEHKPICESLIIVQYIDEAWSSGPSILPSDPYDRAIARFWGVYIDDKWFPLLGGIGKAQGEEAKKAAVDQVHEGLMLLEEAFGKCSKGKDFFSGDRIGYLDIALGCFLGWVRVSEKMNGVKLLDEAKMPGLASWVEKFCADSAVKDVMPDTDKLSEFARMPIQFKANAHPPAS</sequence>
<dbReference type="PANTHER" id="PTHR11260:SF615">
    <property type="entry name" value="GLUTATHIONE S-TRANSFERASE U17"/>
    <property type="match status" value="1"/>
</dbReference>
<organism evidence="8 9">
    <name type="scientific">Vitis vinifera</name>
    <name type="common">Grape</name>
    <dbReference type="NCBI Taxonomy" id="29760"/>
    <lineage>
        <taxon>Eukaryota</taxon>
        <taxon>Viridiplantae</taxon>
        <taxon>Streptophyta</taxon>
        <taxon>Embryophyta</taxon>
        <taxon>Tracheophyta</taxon>
        <taxon>Spermatophyta</taxon>
        <taxon>Magnoliopsida</taxon>
        <taxon>eudicotyledons</taxon>
        <taxon>Gunneridae</taxon>
        <taxon>Pentapetalae</taxon>
        <taxon>rosids</taxon>
        <taxon>Vitales</taxon>
        <taxon>Vitaceae</taxon>
        <taxon>Viteae</taxon>
        <taxon>Vitis</taxon>
    </lineage>
</organism>
<dbReference type="EMBL" id="QGNW01000240">
    <property type="protein sequence ID" value="RVW82406.1"/>
    <property type="molecule type" value="Genomic_DNA"/>
</dbReference>